<comment type="caution">
    <text evidence="6">The sequence shown here is derived from an EMBL/GenBank/DDBJ whole genome shotgun (WGS) entry which is preliminary data.</text>
</comment>
<evidence type="ECO:0000259" key="5">
    <source>
        <dbReference type="PROSITE" id="PS51078"/>
    </source>
</evidence>
<dbReference type="InterPro" id="IPR036388">
    <property type="entry name" value="WH-like_DNA-bd_sf"/>
</dbReference>
<dbReference type="Proteomes" id="UP000559809">
    <property type="component" value="Unassembled WGS sequence"/>
</dbReference>
<dbReference type="EMBL" id="JACCEM010000005">
    <property type="protein sequence ID" value="NYT49827.1"/>
    <property type="molecule type" value="Genomic_DNA"/>
</dbReference>
<organism evidence="6 7">
    <name type="scientific">Parapusillimonas granuli</name>
    <dbReference type="NCBI Taxonomy" id="380911"/>
    <lineage>
        <taxon>Bacteria</taxon>
        <taxon>Pseudomonadati</taxon>
        <taxon>Pseudomonadota</taxon>
        <taxon>Betaproteobacteria</taxon>
        <taxon>Burkholderiales</taxon>
        <taxon>Alcaligenaceae</taxon>
        <taxon>Parapusillimonas</taxon>
    </lineage>
</organism>
<keyword evidence="1" id="KW-0805">Transcription regulation</keyword>
<dbReference type="PANTHER" id="PTHR30136">
    <property type="entry name" value="HELIX-TURN-HELIX TRANSCRIPTIONAL REGULATOR, ICLR FAMILY"/>
    <property type="match status" value="1"/>
</dbReference>
<keyword evidence="7" id="KW-1185">Reference proteome</keyword>
<dbReference type="Pfam" id="PF09339">
    <property type="entry name" value="HTH_IclR"/>
    <property type="match status" value="1"/>
</dbReference>
<dbReference type="Gene3D" id="1.10.10.10">
    <property type="entry name" value="Winged helix-like DNA-binding domain superfamily/Winged helix DNA-binding domain"/>
    <property type="match status" value="1"/>
</dbReference>
<dbReference type="PANTHER" id="PTHR30136:SF35">
    <property type="entry name" value="HTH-TYPE TRANSCRIPTIONAL REGULATOR RV1719"/>
    <property type="match status" value="1"/>
</dbReference>
<dbReference type="GO" id="GO:0045892">
    <property type="term" value="P:negative regulation of DNA-templated transcription"/>
    <property type="evidence" value="ECO:0007669"/>
    <property type="project" value="TreeGrafter"/>
</dbReference>
<feature type="domain" description="HTH iclR-type" evidence="4">
    <location>
        <begin position="2"/>
        <end position="65"/>
    </location>
</feature>
<evidence type="ECO:0000256" key="1">
    <source>
        <dbReference type="ARBA" id="ARBA00023015"/>
    </source>
</evidence>
<dbReference type="RefSeq" id="WP_180155164.1">
    <property type="nucleotide sequence ID" value="NZ_JACCEM010000005.1"/>
</dbReference>
<dbReference type="InterPro" id="IPR014757">
    <property type="entry name" value="Tscrpt_reg_IclR_C"/>
</dbReference>
<dbReference type="GO" id="GO:0003700">
    <property type="term" value="F:DNA-binding transcription factor activity"/>
    <property type="evidence" value="ECO:0007669"/>
    <property type="project" value="TreeGrafter"/>
</dbReference>
<dbReference type="PROSITE" id="PS51078">
    <property type="entry name" value="ICLR_ED"/>
    <property type="match status" value="1"/>
</dbReference>
<proteinExistence type="predicted"/>
<gene>
    <name evidence="6" type="ORF">H0A72_10960</name>
</gene>
<sequence>MDKTLLKGLTVLETISRLDGEVLTLDQIAAEVGLTRSNTHRTLQTLTHAGYVRRDPDTGAYRCTLKMFELGARQLAGMDARRLAPPFMRDLARETRETVHLSVLDGLDVVYVDKIDSAQPLLAYSTVGGRAPAYAVATGKALLAFQAPDYIEHYGNSVRKHTENTHISIPALKHELADIARIGYAINRGEWRQGIGGIAAPVFNGLDKVVAALGISGPLERLTNQKMAQFAPLVQQAARDLSAHMGYRGGYFGIAT</sequence>
<evidence type="ECO:0000259" key="4">
    <source>
        <dbReference type="PROSITE" id="PS51077"/>
    </source>
</evidence>
<dbReference type="SMART" id="SM00346">
    <property type="entry name" value="HTH_ICLR"/>
    <property type="match status" value="1"/>
</dbReference>
<dbReference type="InterPro" id="IPR005471">
    <property type="entry name" value="Tscrpt_reg_IclR_N"/>
</dbReference>
<evidence type="ECO:0000256" key="2">
    <source>
        <dbReference type="ARBA" id="ARBA00023125"/>
    </source>
</evidence>
<evidence type="ECO:0000256" key="3">
    <source>
        <dbReference type="ARBA" id="ARBA00023163"/>
    </source>
</evidence>
<name>A0A853G0I1_9BURK</name>
<evidence type="ECO:0000313" key="7">
    <source>
        <dbReference type="Proteomes" id="UP000559809"/>
    </source>
</evidence>
<dbReference type="SUPFAM" id="SSF46785">
    <property type="entry name" value="Winged helix' DNA-binding domain"/>
    <property type="match status" value="1"/>
</dbReference>
<dbReference type="PROSITE" id="PS51077">
    <property type="entry name" value="HTH_ICLR"/>
    <property type="match status" value="1"/>
</dbReference>
<dbReference type="InterPro" id="IPR029016">
    <property type="entry name" value="GAF-like_dom_sf"/>
</dbReference>
<dbReference type="Gene3D" id="3.30.450.40">
    <property type="match status" value="1"/>
</dbReference>
<dbReference type="AlphaFoldDB" id="A0A853G0I1"/>
<dbReference type="FunFam" id="1.10.10.10:FF:000056">
    <property type="entry name" value="IclR family transcriptional regulator"/>
    <property type="match status" value="1"/>
</dbReference>
<dbReference type="InterPro" id="IPR036390">
    <property type="entry name" value="WH_DNA-bd_sf"/>
</dbReference>
<reference evidence="6 7" key="1">
    <citation type="submission" date="2020-07" db="EMBL/GenBank/DDBJ databases">
        <title>Taxonomic revisions and descriptions of new bacterial species based on genomic comparisons in the high-G+C-content subgroup of the family Alcaligenaceae.</title>
        <authorList>
            <person name="Szabo A."/>
            <person name="Felfoldi T."/>
        </authorList>
    </citation>
    <scope>NUCLEOTIDE SEQUENCE [LARGE SCALE GENOMIC DNA]</scope>
    <source>
        <strain evidence="6 7">LMG 24012</strain>
    </source>
</reference>
<dbReference type="GO" id="GO:0003677">
    <property type="term" value="F:DNA binding"/>
    <property type="evidence" value="ECO:0007669"/>
    <property type="project" value="UniProtKB-KW"/>
</dbReference>
<protein>
    <submittedName>
        <fullName evidence="6">IclR family transcriptional regulator</fullName>
    </submittedName>
</protein>
<dbReference type="Pfam" id="PF01614">
    <property type="entry name" value="IclR_C"/>
    <property type="match status" value="1"/>
</dbReference>
<feature type="domain" description="IclR-ED" evidence="5">
    <location>
        <begin position="66"/>
        <end position="247"/>
    </location>
</feature>
<dbReference type="InterPro" id="IPR050707">
    <property type="entry name" value="HTH_MetabolicPath_Reg"/>
</dbReference>
<accession>A0A853G0I1</accession>
<evidence type="ECO:0000313" key="6">
    <source>
        <dbReference type="EMBL" id="NYT49827.1"/>
    </source>
</evidence>
<keyword evidence="3" id="KW-0804">Transcription</keyword>
<dbReference type="SUPFAM" id="SSF55781">
    <property type="entry name" value="GAF domain-like"/>
    <property type="match status" value="1"/>
</dbReference>
<keyword evidence="2" id="KW-0238">DNA-binding</keyword>